<evidence type="ECO:0000313" key="2">
    <source>
        <dbReference type="Proteomes" id="UP000517916"/>
    </source>
</evidence>
<evidence type="ECO:0000313" key="1">
    <source>
        <dbReference type="EMBL" id="MBA8923993.1"/>
    </source>
</evidence>
<dbReference type="RefSeq" id="WP_182836507.1">
    <property type="nucleotide sequence ID" value="NZ_BAAABQ010000065.1"/>
</dbReference>
<keyword evidence="2" id="KW-1185">Reference proteome</keyword>
<evidence type="ECO:0008006" key="3">
    <source>
        <dbReference type="Google" id="ProtNLM"/>
    </source>
</evidence>
<comment type="caution">
    <text evidence="1">The sequence shown here is derived from an EMBL/GenBank/DDBJ whole genome shotgun (WGS) entry which is preliminary data.</text>
</comment>
<proteinExistence type="predicted"/>
<dbReference type="Proteomes" id="UP000517916">
    <property type="component" value="Unassembled WGS sequence"/>
</dbReference>
<accession>A0ABR6BAU2</accession>
<dbReference type="EMBL" id="JACJID010000001">
    <property type="protein sequence ID" value="MBA8923993.1"/>
    <property type="molecule type" value="Genomic_DNA"/>
</dbReference>
<name>A0ABR6BAU2_9PSEU</name>
<dbReference type="Pfam" id="PF12691">
    <property type="entry name" value="Phage_tail_terminator_6"/>
    <property type="match status" value="1"/>
</dbReference>
<sequence>MTLTEEFAQLLHDLALGVYKADGTAGGTIYLTNLPQAPDAALAVARYGLAEPDSRLHYDEPGIQVRIRDAAADVTVGEARAQAVWDALHGLGLRTLAGGTWLQLAIAQQGSPNYMGRDGNGRHEWTVNLRCEIEHPTPNRP</sequence>
<protein>
    <recommendedName>
        <fullName evidence="3">DUF3168 domain-containing protein</fullName>
    </recommendedName>
</protein>
<reference evidence="1 2" key="1">
    <citation type="submission" date="2020-08" db="EMBL/GenBank/DDBJ databases">
        <title>Genomic Encyclopedia of Archaeal and Bacterial Type Strains, Phase II (KMG-II): from individual species to whole genera.</title>
        <authorList>
            <person name="Goeker M."/>
        </authorList>
    </citation>
    <scope>NUCLEOTIDE SEQUENCE [LARGE SCALE GENOMIC DNA]</scope>
    <source>
        <strain evidence="1 2">DSM 43850</strain>
    </source>
</reference>
<gene>
    <name evidence="1" type="ORF">BC739_001190</name>
</gene>
<dbReference type="InterPro" id="IPR024411">
    <property type="entry name" value="Tail_terminator_phage"/>
</dbReference>
<organism evidence="1 2">
    <name type="scientific">Kutzneria viridogrisea</name>
    <dbReference type="NCBI Taxonomy" id="47990"/>
    <lineage>
        <taxon>Bacteria</taxon>
        <taxon>Bacillati</taxon>
        <taxon>Actinomycetota</taxon>
        <taxon>Actinomycetes</taxon>
        <taxon>Pseudonocardiales</taxon>
        <taxon>Pseudonocardiaceae</taxon>
        <taxon>Kutzneria</taxon>
    </lineage>
</organism>